<proteinExistence type="predicted"/>
<dbReference type="EMBL" id="BPLQ01012408">
    <property type="protein sequence ID" value="GIY65250.1"/>
    <property type="molecule type" value="Genomic_DNA"/>
</dbReference>
<organism evidence="1 2">
    <name type="scientific">Caerostris darwini</name>
    <dbReference type="NCBI Taxonomy" id="1538125"/>
    <lineage>
        <taxon>Eukaryota</taxon>
        <taxon>Metazoa</taxon>
        <taxon>Ecdysozoa</taxon>
        <taxon>Arthropoda</taxon>
        <taxon>Chelicerata</taxon>
        <taxon>Arachnida</taxon>
        <taxon>Araneae</taxon>
        <taxon>Araneomorphae</taxon>
        <taxon>Entelegynae</taxon>
        <taxon>Araneoidea</taxon>
        <taxon>Araneidae</taxon>
        <taxon>Caerostris</taxon>
    </lineage>
</organism>
<dbReference type="AlphaFoldDB" id="A0AAV4V6U2"/>
<protein>
    <submittedName>
        <fullName evidence="1">Uncharacterized protein</fullName>
    </submittedName>
</protein>
<keyword evidence="2" id="KW-1185">Reference proteome</keyword>
<comment type="caution">
    <text evidence="1">The sequence shown here is derived from an EMBL/GenBank/DDBJ whole genome shotgun (WGS) entry which is preliminary data.</text>
</comment>
<dbReference type="Proteomes" id="UP001054837">
    <property type="component" value="Unassembled WGS sequence"/>
</dbReference>
<sequence>MAPAGTKGIVKFFSFEDSGRNVAFSRIKGLCSRRDAIQSNAFFEFSKREKKRAYSIVIADRKVSKNTSKGSMGERLATDTIALAPDPDHPTDEKTEPLFLFLF</sequence>
<accession>A0AAV4V6U2</accession>
<reference evidence="1 2" key="1">
    <citation type="submission" date="2021-06" db="EMBL/GenBank/DDBJ databases">
        <title>Caerostris darwini draft genome.</title>
        <authorList>
            <person name="Kono N."/>
            <person name="Arakawa K."/>
        </authorList>
    </citation>
    <scope>NUCLEOTIDE SEQUENCE [LARGE SCALE GENOMIC DNA]</scope>
</reference>
<name>A0AAV4V6U2_9ARAC</name>
<evidence type="ECO:0000313" key="1">
    <source>
        <dbReference type="EMBL" id="GIY65250.1"/>
    </source>
</evidence>
<evidence type="ECO:0000313" key="2">
    <source>
        <dbReference type="Proteomes" id="UP001054837"/>
    </source>
</evidence>
<gene>
    <name evidence="1" type="ORF">CDAR_381801</name>
</gene>